<keyword evidence="4" id="KW-0997">Cell inner membrane</keyword>
<evidence type="ECO:0000256" key="6">
    <source>
        <dbReference type="ARBA" id="ARBA00022989"/>
    </source>
</evidence>
<dbReference type="PANTHER" id="PTHR32196">
    <property type="entry name" value="ABC TRANSPORTER PERMEASE PROTEIN YPHD-RELATED-RELATED"/>
    <property type="match status" value="1"/>
</dbReference>
<dbReference type="EMBL" id="CAESAB010000008">
    <property type="protein sequence ID" value="CAB4333178.1"/>
    <property type="molecule type" value="Genomic_DNA"/>
</dbReference>
<comment type="subcellular location">
    <subcellularLocation>
        <location evidence="1">Cell membrane</location>
        <topology evidence="1">Multi-pass membrane protein</topology>
    </subcellularLocation>
</comment>
<evidence type="ECO:0000256" key="2">
    <source>
        <dbReference type="ARBA" id="ARBA00022448"/>
    </source>
</evidence>
<dbReference type="PANTHER" id="PTHR32196:SF71">
    <property type="entry name" value="AUTOINDUCER 2 IMPORT SYSTEM PERMEASE PROTEIN LSRD"/>
    <property type="match status" value="1"/>
</dbReference>
<keyword evidence="6 8" id="KW-1133">Transmembrane helix</keyword>
<keyword evidence="3" id="KW-1003">Cell membrane</keyword>
<reference evidence="9" key="1">
    <citation type="submission" date="2020-05" db="EMBL/GenBank/DDBJ databases">
        <authorList>
            <person name="Chiriac C."/>
            <person name="Salcher M."/>
            <person name="Ghai R."/>
            <person name="Kavagutti S V."/>
        </authorList>
    </citation>
    <scope>NUCLEOTIDE SEQUENCE</scope>
</reference>
<keyword evidence="5 8" id="KW-0812">Transmembrane</keyword>
<dbReference type="Pfam" id="PF02653">
    <property type="entry name" value="BPD_transp_2"/>
    <property type="match status" value="1"/>
</dbReference>
<evidence type="ECO:0000256" key="5">
    <source>
        <dbReference type="ARBA" id="ARBA00022692"/>
    </source>
</evidence>
<accession>A0A6J5YW02</accession>
<proteinExistence type="predicted"/>
<feature type="transmembrane region" description="Helical" evidence="8">
    <location>
        <begin position="279"/>
        <end position="298"/>
    </location>
</feature>
<feature type="transmembrane region" description="Helical" evidence="8">
    <location>
        <begin position="255"/>
        <end position="272"/>
    </location>
</feature>
<dbReference type="InterPro" id="IPR001851">
    <property type="entry name" value="ABC_transp_permease"/>
</dbReference>
<keyword evidence="2" id="KW-0813">Transport</keyword>
<evidence type="ECO:0000256" key="3">
    <source>
        <dbReference type="ARBA" id="ARBA00022475"/>
    </source>
</evidence>
<dbReference type="GO" id="GO:0005886">
    <property type="term" value="C:plasma membrane"/>
    <property type="evidence" value="ECO:0007669"/>
    <property type="project" value="UniProtKB-SubCell"/>
</dbReference>
<feature type="transmembrane region" description="Helical" evidence="8">
    <location>
        <begin position="224"/>
        <end position="243"/>
    </location>
</feature>
<dbReference type="CDD" id="cd06579">
    <property type="entry name" value="TM_PBP1_transp_AraH_like"/>
    <property type="match status" value="1"/>
</dbReference>
<evidence type="ECO:0000256" key="1">
    <source>
        <dbReference type="ARBA" id="ARBA00004651"/>
    </source>
</evidence>
<feature type="transmembrane region" description="Helical" evidence="8">
    <location>
        <begin position="131"/>
        <end position="151"/>
    </location>
</feature>
<dbReference type="AlphaFoldDB" id="A0A6J5YW02"/>
<feature type="transmembrane region" description="Helical" evidence="8">
    <location>
        <begin position="105"/>
        <end position="124"/>
    </location>
</feature>
<protein>
    <submittedName>
        <fullName evidence="9">Unannotated protein</fullName>
    </submittedName>
</protein>
<evidence type="ECO:0000313" key="9">
    <source>
        <dbReference type="EMBL" id="CAB4333178.1"/>
    </source>
</evidence>
<evidence type="ECO:0000256" key="7">
    <source>
        <dbReference type="ARBA" id="ARBA00023136"/>
    </source>
</evidence>
<feature type="transmembrane region" description="Helical" evidence="8">
    <location>
        <begin position="171"/>
        <end position="193"/>
    </location>
</feature>
<evidence type="ECO:0000256" key="8">
    <source>
        <dbReference type="SAM" id="Phobius"/>
    </source>
</evidence>
<feature type="transmembrane region" description="Helical" evidence="8">
    <location>
        <begin position="21"/>
        <end position="40"/>
    </location>
</feature>
<organism evidence="9">
    <name type="scientific">freshwater metagenome</name>
    <dbReference type="NCBI Taxonomy" id="449393"/>
    <lineage>
        <taxon>unclassified sequences</taxon>
        <taxon>metagenomes</taxon>
        <taxon>ecological metagenomes</taxon>
    </lineage>
</organism>
<gene>
    <name evidence="9" type="ORF">UFOPK3820_00361</name>
</gene>
<dbReference type="GO" id="GO:0022857">
    <property type="term" value="F:transmembrane transporter activity"/>
    <property type="evidence" value="ECO:0007669"/>
    <property type="project" value="InterPro"/>
</dbReference>
<keyword evidence="7 8" id="KW-0472">Membrane</keyword>
<sequence>MKLNIAASNSSKSLRNRILQDPSFGIVALLAVAILAMTVLEPSFATGGNVTNIINAMMTVSFLAIGMTVVLIAGGLDLSVGSTMAVTAGVAGNFLSYGMPMGVAFLWALAIGMGIGLINGLIITKLGIPDFIATLATLGIGQGVILLWTQGVPILGYMNDAYYYIGGLKKIAGPISIPMIVVVVISVGMAIILKRTKFGLELYAVGSSPISARNAGVNVDAIKISAYAISGLLAAIAGIHIAGRTTTVPPLIGKGYEISAIAAAVIGGASLLGGKGRVIGALLGALTLTLTRNIINLIGIESSWQAIVTGSVLIGAVLANRASSEFGRKTFRRGKS</sequence>
<name>A0A6J5YW02_9ZZZZ</name>
<feature type="transmembrane region" description="Helical" evidence="8">
    <location>
        <begin position="52"/>
        <end position="73"/>
    </location>
</feature>
<feature type="transmembrane region" description="Helical" evidence="8">
    <location>
        <begin position="304"/>
        <end position="323"/>
    </location>
</feature>
<evidence type="ECO:0000256" key="4">
    <source>
        <dbReference type="ARBA" id="ARBA00022519"/>
    </source>
</evidence>